<evidence type="ECO:0000313" key="1">
    <source>
        <dbReference type="EMBL" id="KAE8683679.1"/>
    </source>
</evidence>
<protein>
    <submittedName>
        <fullName evidence="1">Uncharacterized protein</fullName>
    </submittedName>
</protein>
<dbReference type="AlphaFoldDB" id="A0A6A2YWH7"/>
<keyword evidence="2" id="KW-1185">Reference proteome</keyword>
<proteinExistence type="predicted"/>
<dbReference type="Proteomes" id="UP000436088">
    <property type="component" value="Unassembled WGS sequence"/>
</dbReference>
<organism evidence="1 2">
    <name type="scientific">Hibiscus syriacus</name>
    <name type="common">Rose of Sharon</name>
    <dbReference type="NCBI Taxonomy" id="106335"/>
    <lineage>
        <taxon>Eukaryota</taxon>
        <taxon>Viridiplantae</taxon>
        <taxon>Streptophyta</taxon>
        <taxon>Embryophyta</taxon>
        <taxon>Tracheophyta</taxon>
        <taxon>Spermatophyta</taxon>
        <taxon>Magnoliopsida</taxon>
        <taxon>eudicotyledons</taxon>
        <taxon>Gunneridae</taxon>
        <taxon>Pentapetalae</taxon>
        <taxon>rosids</taxon>
        <taxon>malvids</taxon>
        <taxon>Malvales</taxon>
        <taxon>Malvaceae</taxon>
        <taxon>Malvoideae</taxon>
        <taxon>Hibiscus</taxon>
    </lineage>
</organism>
<sequence length="401" mass="43194">MDTRYCTSSSPELINVVRDELDMRTITSPVVLMSSCSEALSSRLNASDYSGVEELDVRNSIPSGVKEMDTRNSVPSSPEHVNVAKDELDMTNTTSPVTVASNLFGALSSTPNPSGVKEMDIGNSISSSPEPIEVVRNELDIRKSTSPVTVTSNFSETSSSTPNILDYSGVKEMEGRNSVPTGAQEMDIGNIISSSPEPMNVVRDELDIRNMTSRAILASSSSEASSSTPNISDCSGVKEMDVRNSVPSVVQKTDVVNSIFSSPEPIDVVIDEFNVRTMASPVTLASSCSEALSSTPNVSDNPGVIETEVRNSSTSSLKSKSLEPVKTPAKETLDVNSFRQRAEALEGLLELSAELLHQNRLQELSVVLRPFGKALVSPRETAIWLSKSMKGMMTEDRERSS</sequence>
<gene>
    <name evidence="1" type="ORF">F3Y22_tig00111193pilonHSYRG00066</name>
</gene>
<reference evidence="1" key="1">
    <citation type="submission" date="2019-09" db="EMBL/GenBank/DDBJ databases">
        <title>Draft genome information of white flower Hibiscus syriacus.</title>
        <authorList>
            <person name="Kim Y.-M."/>
        </authorList>
    </citation>
    <scope>NUCLEOTIDE SEQUENCE [LARGE SCALE GENOMIC DNA]</scope>
    <source>
        <strain evidence="1">YM2019G1</strain>
    </source>
</reference>
<accession>A0A6A2YWH7</accession>
<dbReference type="EMBL" id="VEPZ02001261">
    <property type="protein sequence ID" value="KAE8683679.1"/>
    <property type="molecule type" value="Genomic_DNA"/>
</dbReference>
<comment type="caution">
    <text evidence="1">The sequence shown here is derived from an EMBL/GenBank/DDBJ whole genome shotgun (WGS) entry which is preliminary data.</text>
</comment>
<evidence type="ECO:0000313" key="2">
    <source>
        <dbReference type="Proteomes" id="UP000436088"/>
    </source>
</evidence>
<name>A0A6A2YWH7_HIBSY</name>